<evidence type="ECO:0000313" key="5">
    <source>
        <dbReference type="EMBL" id="SVC65018.1"/>
    </source>
</evidence>
<dbReference type="GO" id="GO:0009086">
    <property type="term" value="P:methionine biosynthetic process"/>
    <property type="evidence" value="ECO:0007669"/>
    <property type="project" value="InterPro"/>
</dbReference>
<keyword evidence="3" id="KW-0862">Zinc</keyword>
<dbReference type="Pfam" id="PF01717">
    <property type="entry name" value="Meth_synt_2"/>
    <property type="match status" value="1"/>
</dbReference>
<feature type="domain" description="Cobalamin-independent methionine synthase MetE C-terminal/archaeal" evidence="4">
    <location>
        <begin position="4"/>
        <end position="253"/>
    </location>
</feature>
<evidence type="ECO:0000259" key="4">
    <source>
        <dbReference type="Pfam" id="PF01717"/>
    </source>
</evidence>
<dbReference type="GO" id="GO:0008270">
    <property type="term" value="F:zinc ion binding"/>
    <property type="evidence" value="ECO:0007669"/>
    <property type="project" value="InterPro"/>
</dbReference>
<dbReference type="Gene3D" id="3.20.20.210">
    <property type="match status" value="1"/>
</dbReference>
<dbReference type="CDD" id="cd03311">
    <property type="entry name" value="CIMS_C_terminal_like"/>
    <property type="match status" value="1"/>
</dbReference>
<dbReference type="EMBL" id="UINC01102982">
    <property type="protein sequence ID" value="SVC65018.1"/>
    <property type="molecule type" value="Genomic_DNA"/>
</dbReference>
<dbReference type="GO" id="GO:0003871">
    <property type="term" value="F:5-methyltetrahydropteroyltriglutamate-homocysteine S-methyltransferase activity"/>
    <property type="evidence" value="ECO:0007669"/>
    <property type="project" value="InterPro"/>
</dbReference>
<comment type="cofactor">
    <cofactor evidence="1">
        <name>Zn(2+)</name>
        <dbReference type="ChEBI" id="CHEBI:29105"/>
    </cofactor>
</comment>
<dbReference type="InterPro" id="IPR002629">
    <property type="entry name" value="Met_Synth_C/arc"/>
</dbReference>
<evidence type="ECO:0000256" key="1">
    <source>
        <dbReference type="ARBA" id="ARBA00001947"/>
    </source>
</evidence>
<organism evidence="5">
    <name type="scientific">marine metagenome</name>
    <dbReference type="NCBI Taxonomy" id="408172"/>
    <lineage>
        <taxon>unclassified sequences</taxon>
        <taxon>metagenomes</taxon>
        <taxon>ecological metagenomes</taxon>
    </lineage>
</organism>
<proteinExistence type="predicted"/>
<evidence type="ECO:0000256" key="2">
    <source>
        <dbReference type="ARBA" id="ARBA00022723"/>
    </source>
</evidence>
<dbReference type="PANTHER" id="PTHR30519">
    <property type="entry name" value="5-METHYLTETRAHYDROPTEROYLTRIGLUTAMATE--HOMOCYSTEINE METHYLTRANSFERASE"/>
    <property type="match status" value="1"/>
</dbReference>
<protein>
    <recommendedName>
        <fullName evidence="4">Cobalamin-independent methionine synthase MetE C-terminal/archaeal domain-containing protein</fullName>
    </recommendedName>
</protein>
<dbReference type="InterPro" id="IPR038071">
    <property type="entry name" value="UROD/MetE-like_sf"/>
</dbReference>
<accession>A0A382NWZ3</accession>
<feature type="non-terminal residue" evidence="5">
    <location>
        <position position="254"/>
    </location>
</feature>
<sequence>MLRGELGSNQLEQMEREATAFWIKSQEELGIDILVDGEMDRGDMVTYFSELLDGFTISGLVRSYGNRYYRKPIVVGPIGRKGPMTLKTWAYAQSLTDKPVKGMLTGPYTIAEWSFNEYYSTFEEFVMEVAKVIHAEAIDLERAGAKYIQIDEPAASTRPEEMELVARSMEVVTKGLSAYTLTHICYGDFEAVFDDINSIPVDNLDIETANSNYSLLELFRGRQYDKHLSLGVTDVHSHRIESLDEVKAGIRKAL</sequence>
<dbReference type="AlphaFoldDB" id="A0A382NWZ3"/>
<evidence type="ECO:0000256" key="3">
    <source>
        <dbReference type="ARBA" id="ARBA00022833"/>
    </source>
</evidence>
<dbReference type="SUPFAM" id="SSF51726">
    <property type="entry name" value="UROD/MetE-like"/>
    <property type="match status" value="1"/>
</dbReference>
<name>A0A382NWZ3_9ZZZZ</name>
<keyword evidence="2" id="KW-0479">Metal-binding</keyword>
<reference evidence="5" key="1">
    <citation type="submission" date="2018-05" db="EMBL/GenBank/DDBJ databases">
        <authorList>
            <person name="Lanie J.A."/>
            <person name="Ng W.-L."/>
            <person name="Kazmierczak K.M."/>
            <person name="Andrzejewski T.M."/>
            <person name="Davidsen T.M."/>
            <person name="Wayne K.J."/>
            <person name="Tettelin H."/>
            <person name="Glass J.I."/>
            <person name="Rusch D."/>
            <person name="Podicherti R."/>
            <person name="Tsui H.-C.T."/>
            <person name="Winkler M.E."/>
        </authorList>
    </citation>
    <scope>NUCLEOTIDE SEQUENCE</scope>
</reference>
<gene>
    <name evidence="5" type="ORF">METZ01_LOCUS317872</name>
</gene>